<name>V7PGG0_PLAYE</name>
<dbReference type="Proteomes" id="UP000018538">
    <property type="component" value="Unassembled WGS sequence"/>
</dbReference>
<reference evidence="1 2" key="1">
    <citation type="submission" date="2013-11" db="EMBL/GenBank/DDBJ databases">
        <title>The Genome Sequence of Plasmodium yoelii 17X.</title>
        <authorList>
            <consortium name="The Broad Institute Genomics Platform"/>
            <consortium name="The Broad Institute Genome Sequencing Center for Infectious Disease"/>
            <person name="Neafsey D."/>
            <person name="Adams J."/>
            <person name="Walker B."/>
            <person name="Young S.K."/>
            <person name="Zeng Q."/>
            <person name="Gargeya S."/>
            <person name="Fitzgerald M."/>
            <person name="Haas B."/>
            <person name="Abouelleil A."/>
            <person name="Alvarado L."/>
            <person name="Chapman S.B."/>
            <person name="Gainer-Dewar J."/>
            <person name="Goldberg J."/>
            <person name="Griggs A."/>
            <person name="Gujja S."/>
            <person name="Hansen M."/>
            <person name="Howarth C."/>
            <person name="Imamovic A."/>
            <person name="Ireland A."/>
            <person name="Larimer J."/>
            <person name="McCowan C."/>
            <person name="Murphy C."/>
            <person name="Pearson M."/>
            <person name="Poon T.W."/>
            <person name="Priest M."/>
            <person name="Roberts A."/>
            <person name="Saif S."/>
            <person name="Shea T."/>
            <person name="Sykes S."/>
            <person name="Wortman J."/>
            <person name="Nusbaum C."/>
            <person name="Birren B."/>
        </authorList>
    </citation>
    <scope>NUCLEOTIDE SEQUENCE [LARGE SCALE GENOMIC DNA]</scope>
    <source>
        <strain evidence="1 2">17X</strain>
    </source>
</reference>
<protein>
    <submittedName>
        <fullName evidence="1">Uncharacterized protein</fullName>
    </submittedName>
</protein>
<accession>V7PGG0</accession>
<evidence type="ECO:0000313" key="2">
    <source>
        <dbReference type="Proteomes" id="UP000018538"/>
    </source>
</evidence>
<proteinExistence type="predicted"/>
<organism evidence="1 2">
    <name type="scientific">Plasmodium yoelii 17X</name>
    <dbReference type="NCBI Taxonomy" id="1323249"/>
    <lineage>
        <taxon>Eukaryota</taxon>
        <taxon>Sar</taxon>
        <taxon>Alveolata</taxon>
        <taxon>Apicomplexa</taxon>
        <taxon>Aconoidasida</taxon>
        <taxon>Haemosporida</taxon>
        <taxon>Plasmodiidae</taxon>
        <taxon>Plasmodium</taxon>
        <taxon>Plasmodium (Vinckeia)</taxon>
    </lineage>
</organism>
<keyword evidence="2" id="KW-1185">Reference proteome</keyword>
<sequence>MKNSEHLKNIYLNLNIKRAKISYLSPLKDLFNLINILISTGSVLIGFLESEKDGKNIIKLPNKEYL</sequence>
<dbReference type="AlphaFoldDB" id="V7PGG0"/>
<gene>
    <name evidence="1" type="ORF">YYC_03886</name>
</gene>
<dbReference type="EMBL" id="KI635786">
    <property type="protein sequence ID" value="ETB58534.1"/>
    <property type="molecule type" value="Genomic_DNA"/>
</dbReference>
<evidence type="ECO:0000313" key="1">
    <source>
        <dbReference type="EMBL" id="ETB58534.1"/>
    </source>
</evidence>